<feature type="domain" description="DUF4326" evidence="2">
    <location>
        <begin position="91"/>
        <end position="181"/>
    </location>
</feature>
<evidence type="ECO:0000313" key="4">
    <source>
        <dbReference type="Proteomes" id="UP001253637"/>
    </source>
</evidence>
<dbReference type="InterPro" id="IPR025475">
    <property type="entry name" value="DUF4326"/>
</dbReference>
<evidence type="ECO:0000256" key="1">
    <source>
        <dbReference type="SAM" id="MobiDB-lite"/>
    </source>
</evidence>
<dbReference type="Proteomes" id="UP001253637">
    <property type="component" value="Segment"/>
</dbReference>
<sequence>MSTSERANAGDLRRFFVVKRTKKDDKLADVPQRAALPQDRNPPTTVAVSPNAPSREAAVESEEDQRHPPPTTTIAAAAATTTRPTRVVRLKRRGGHVVQDCDVYIGRRWAVGGWDLPQSEWANPYAVRQVGSAAEAVRLYEHKYLTQRPDLMAKVGGLKGLVLGCWCKNKPDDPCHGDVLARLADACPRVPDQQEKDDHAGVLDRGAAPPDAQAILVGHAATSPLFPVPVGP</sequence>
<dbReference type="Pfam" id="PF14216">
    <property type="entry name" value="DUF4326"/>
    <property type="match status" value="1"/>
</dbReference>
<evidence type="ECO:0000259" key="2">
    <source>
        <dbReference type="Pfam" id="PF14216"/>
    </source>
</evidence>
<proteinExistence type="predicted"/>
<evidence type="ECO:0000313" key="3">
    <source>
        <dbReference type="EMBL" id="BCU02794.1"/>
    </source>
</evidence>
<feature type="compositionally biased region" description="Polar residues" evidence="1">
    <location>
        <begin position="41"/>
        <end position="52"/>
    </location>
</feature>
<accession>A0A811BLQ2</accession>
<reference evidence="3" key="1">
    <citation type="submission" date="2021-04" db="EMBL/GenBank/DDBJ databases">
        <title>Draft Genome Sequence of Pandoravirus japonicus, Isolated from the Sabaishi River of Niigata, Japan.</title>
        <authorList>
            <person name="Hosokawa N."/>
            <person name="Takahashi H."/>
            <person name="Aoki K."/>
            <person name="Takemura M."/>
        </authorList>
    </citation>
    <scope>NUCLEOTIDE SEQUENCE</scope>
</reference>
<name>A0A811BLQ2_9VIRU</name>
<organism evidence="3 4">
    <name type="scientific">Pandoravirus japonicus</name>
    <dbReference type="NCBI Taxonomy" id="2823154"/>
    <lineage>
        <taxon>Viruses</taxon>
        <taxon>Pandoravirus</taxon>
    </lineage>
</organism>
<dbReference type="EMBL" id="LC625835">
    <property type="protein sequence ID" value="BCU02794.1"/>
    <property type="molecule type" value="Genomic_DNA"/>
</dbReference>
<protein>
    <recommendedName>
        <fullName evidence="2">DUF4326 domain-containing protein</fullName>
    </recommendedName>
</protein>
<feature type="region of interest" description="Disordered" evidence="1">
    <location>
        <begin position="26"/>
        <end position="71"/>
    </location>
</feature>